<sequence length="521" mass="57671">MHVGTTYVRISHYNAESKHVAISTQRLPTPSVDLPSRTTLAECNAWSRLLGSNDDKKLADIAVNGLQHRPFQFVGSDNHGCPLVHAVTSSAGTKPFTIDEVSTMLLIKTIEVACASLGIHVATEAVLAVPPSVDDDQVQRIQDAAALAGLTIRRVVHKCVAAIQAHGLDLRARGEPNLERHFLIVDVARMRLEASIVTVDGGTMELLSTSGDDELGGEVFTRRVLDFLVDKWQRQTKIEMDNRAWVSLRQQVERAKRLLSTHGQVRLEMESIGSNNAVDFDETLTRRHFEHLTRDLFQRIMRHVNAVMHDSGLRTRDVEHIVLLGGDSRMPKLHQLIEDYFNGSVPRFVGIPPDDVAVYGAAILGGRLAGAIKPHDILMQPVIRASMGVDADGVMAQFLRRGTHAPTQIVRMLSTDQDDQPVVSLRIFEGERTRTKDNRVLGHFEVLGLTPTPHGVSQVQLTLDVDEENQAHVSVVRKGSNDKNDEHEVTVTVDADEGRLTVDDIDHMVDLEYNHAGQEAM</sequence>
<dbReference type="FunFam" id="3.90.640.10:FF:000003">
    <property type="entry name" value="Molecular chaperone DnaK"/>
    <property type="match status" value="1"/>
</dbReference>
<dbReference type="InterPro" id="IPR029047">
    <property type="entry name" value="HSP70_peptide-bd_sf"/>
</dbReference>
<evidence type="ECO:0000256" key="3">
    <source>
        <dbReference type="ARBA" id="ARBA00022840"/>
    </source>
</evidence>
<proteinExistence type="inferred from homology"/>
<dbReference type="GO" id="GO:0140662">
    <property type="term" value="F:ATP-dependent protein folding chaperone"/>
    <property type="evidence" value="ECO:0007669"/>
    <property type="project" value="InterPro"/>
</dbReference>
<dbReference type="OrthoDB" id="2401965at2759"/>
<dbReference type="SUPFAM" id="SSF53067">
    <property type="entry name" value="Actin-like ATPase domain"/>
    <property type="match status" value="2"/>
</dbReference>
<reference evidence="6 7" key="1">
    <citation type="submission" date="2019-03" db="EMBL/GenBank/DDBJ databases">
        <authorList>
            <person name="Gaulin E."/>
            <person name="Dumas B."/>
        </authorList>
    </citation>
    <scope>NUCLEOTIDE SEQUENCE [LARGE SCALE GENOMIC DNA]</scope>
    <source>
        <strain evidence="6">CBS 568.67</strain>
    </source>
</reference>
<evidence type="ECO:0000256" key="4">
    <source>
        <dbReference type="RuleBase" id="RU003322"/>
    </source>
</evidence>
<dbReference type="PRINTS" id="PR00301">
    <property type="entry name" value="HEATSHOCK70"/>
</dbReference>
<dbReference type="InterPro" id="IPR043129">
    <property type="entry name" value="ATPase_NBD"/>
</dbReference>
<dbReference type="EMBL" id="CAADRA010000725">
    <property type="protein sequence ID" value="VFT80890.1"/>
    <property type="molecule type" value="Genomic_DNA"/>
</dbReference>
<dbReference type="Gene3D" id="2.60.34.10">
    <property type="entry name" value="Substrate Binding Domain Of DNAk, Chain A, domain 1"/>
    <property type="match status" value="1"/>
</dbReference>
<dbReference type="PANTHER" id="PTHR19375">
    <property type="entry name" value="HEAT SHOCK PROTEIN 70KDA"/>
    <property type="match status" value="1"/>
</dbReference>
<dbReference type="FunFam" id="3.30.420.40:FF:000028">
    <property type="entry name" value="heat shock 70 kDa protein-like"/>
    <property type="match status" value="1"/>
</dbReference>
<dbReference type="AlphaFoldDB" id="A0A485KCP3"/>
<evidence type="ECO:0000313" key="7">
    <source>
        <dbReference type="Proteomes" id="UP000332933"/>
    </source>
</evidence>
<dbReference type="InterPro" id="IPR013126">
    <property type="entry name" value="Hsp_70_fam"/>
</dbReference>
<dbReference type="GO" id="GO:0005524">
    <property type="term" value="F:ATP binding"/>
    <property type="evidence" value="ECO:0007669"/>
    <property type="project" value="UniProtKB-KW"/>
</dbReference>
<keyword evidence="7" id="KW-1185">Reference proteome</keyword>
<dbReference type="Gene3D" id="3.90.640.10">
    <property type="entry name" value="Actin, Chain A, domain 4"/>
    <property type="match status" value="1"/>
</dbReference>
<reference evidence="5" key="2">
    <citation type="submission" date="2019-06" db="EMBL/GenBank/DDBJ databases">
        <title>Genomics analysis of Aphanomyces spp. identifies a new class of oomycete effector associated with host adaptation.</title>
        <authorList>
            <person name="Gaulin E."/>
        </authorList>
    </citation>
    <scope>NUCLEOTIDE SEQUENCE</scope>
    <source>
        <strain evidence="5">CBS 578.67</strain>
    </source>
</reference>
<keyword evidence="2 4" id="KW-0547">Nucleotide-binding</keyword>
<dbReference type="InterPro" id="IPR018181">
    <property type="entry name" value="Heat_shock_70_CS"/>
</dbReference>
<dbReference type="EMBL" id="VJMH01000725">
    <property type="protein sequence ID" value="KAF0714710.1"/>
    <property type="molecule type" value="Genomic_DNA"/>
</dbReference>
<protein>
    <submittedName>
        <fullName evidence="6">Aste57867_3737 protein</fullName>
    </submittedName>
</protein>
<dbReference type="PROSITE" id="PS01036">
    <property type="entry name" value="HSP70_3"/>
    <property type="match status" value="1"/>
</dbReference>
<dbReference type="Proteomes" id="UP000332933">
    <property type="component" value="Unassembled WGS sequence"/>
</dbReference>
<dbReference type="SUPFAM" id="SSF100920">
    <property type="entry name" value="Heat shock protein 70kD (HSP70), peptide-binding domain"/>
    <property type="match status" value="1"/>
</dbReference>
<accession>A0A485KCP3</accession>
<comment type="similarity">
    <text evidence="1 4">Belongs to the heat shock protein 70 family.</text>
</comment>
<evidence type="ECO:0000313" key="5">
    <source>
        <dbReference type="EMBL" id="KAF0714710.1"/>
    </source>
</evidence>
<gene>
    <name evidence="6" type="primary">Aste57867_3737</name>
    <name evidence="5" type="ORF">As57867_003726</name>
    <name evidence="6" type="ORF">ASTE57867_3737</name>
</gene>
<evidence type="ECO:0000313" key="6">
    <source>
        <dbReference type="EMBL" id="VFT80890.1"/>
    </source>
</evidence>
<dbReference type="Gene3D" id="3.30.420.40">
    <property type="match status" value="2"/>
</dbReference>
<dbReference type="Pfam" id="PF00012">
    <property type="entry name" value="HSP70"/>
    <property type="match status" value="1"/>
</dbReference>
<name>A0A485KCP3_9STRA</name>
<keyword evidence="3 4" id="KW-0067">ATP-binding</keyword>
<evidence type="ECO:0000256" key="1">
    <source>
        <dbReference type="ARBA" id="ARBA00007381"/>
    </source>
</evidence>
<evidence type="ECO:0000256" key="2">
    <source>
        <dbReference type="ARBA" id="ARBA00022741"/>
    </source>
</evidence>
<organism evidence="6 7">
    <name type="scientific">Aphanomyces stellatus</name>
    <dbReference type="NCBI Taxonomy" id="120398"/>
    <lineage>
        <taxon>Eukaryota</taxon>
        <taxon>Sar</taxon>
        <taxon>Stramenopiles</taxon>
        <taxon>Oomycota</taxon>
        <taxon>Saprolegniomycetes</taxon>
        <taxon>Saprolegniales</taxon>
        <taxon>Verrucalvaceae</taxon>
        <taxon>Aphanomyces</taxon>
    </lineage>
</organism>